<accession>A0A2T7CN52</accession>
<dbReference type="OrthoDB" id="683106at2759"/>
<feature type="transmembrane region" description="Helical" evidence="1">
    <location>
        <begin position="229"/>
        <end position="250"/>
    </location>
</feature>
<evidence type="ECO:0000256" key="1">
    <source>
        <dbReference type="SAM" id="Phobius"/>
    </source>
</evidence>
<dbReference type="Gramene" id="PUZ44756">
    <property type="protein sequence ID" value="PUZ44756"/>
    <property type="gene ID" value="GQ55_8G145100"/>
</dbReference>
<keyword evidence="1" id="KW-0472">Membrane</keyword>
<dbReference type="PANTHER" id="PTHR35163">
    <property type="entry name" value="OS02G0467300 PROTEIN"/>
    <property type="match status" value="1"/>
</dbReference>
<evidence type="ECO:0000313" key="2">
    <source>
        <dbReference type="EMBL" id="PUZ44756.1"/>
    </source>
</evidence>
<keyword evidence="3" id="KW-1185">Reference proteome</keyword>
<reference evidence="2 3" key="1">
    <citation type="submission" date="2018-04" db="EMBL/GenBank/DDBJ databases">
        <title>WGS assembly of Panicum hallii var. hallii HAL2.</title>
        <authorList>
            <person name="Lovell J."/>
            <person name="Jenkins J."/>
            <person name="Lowry D."/>
            <person name="Mamidi S."/>
            <person name="Sreedasyam A."/>
            <person name="Weng X."/>
            <person name="Barry K."/>
            <person name="Bonette J."/>
            <person name="Campitelli B."/>
            <person name="Daum C."/>
            <person name="Gordon S."/>
            <person name="Gould B."/>
            <person name="Lipzen A."/>
            <person name="MacQueen A."/>
            <person name="Palacio-Mejia J."/>
            <person name="Plott C."/>
            <person name="Shakirov E."/>
            <person name="Shu S."/>
            <person name="Yoshinaga Y."/>
            <person name="Zane M."/>
            <person name="Rokhsar D."/>
            <person name="Grimwood J."/>
            <person name="Schmutz J."/>
            <person name="Juenger T."/>
        </authorList>
    </citation>
    <scope>NUCLEOTIDE SEQUENCE [LARGE SCALE GENOMIC DNA]</scope>
    <source>
        <strain evidence="3">cv. HAL2</strain>
    </source>
</reference>
<keyword evidence="1" id="KW-1133">Transmembrane helix</keyword>
<name>A0A2T7CN52_9POAL</name>
<evidence type="ECO:0000313" key="3">
    <source>
        <dbReference type="Proteomes" id="UP000244336"/>
    </source>
</evidence>
<gene>
    <name evidence="2" type="ORF">GQ55_8G145100</name>
</gene>
<dbReference type="PANTHER" id="PTHR35163:SF12">
    <property type="entry name" value="OS05G0134500 PROTEIN"/>
    <property type="match status" value="1"/>
</dbReference>
<dbReference type="Proteomes" id="UP000244336">
    <property type="component" value="Chromosome 8"/>
</dbReference>
<proteinExistence type="predicted"/>
<dbReference type="EMBL" id="CM009756">
    <property type="protein sequence ID" value="PUZ44756.1"/>
    <property type="molecule type" value="Genomic_DNA"/>
</dbReference>
<dbReference type="AlphaFoldDB" id="A0A2T7CN52"/>
<sequence>MKGSLCRSPTCSRSVEVSSLTFAPFICEMDRLCAACIRYNESKKTKIVKKKSSKMKNGAASGGLKDIEKLSSEFYSTSSAIGESRRIFVSEIPRGMETSYWGNMDIEIDVRCRHGKHPGHPRRLLCWDGKNTSHHYLACLLMENSNMCYSVTWKDDKWPPMFQQVASSLWKFVSKFEKQVDDLWVELLAAKEVMMGGEVRELTMRTRLAQTTCSTLENRISSDGDEKKMLYGFIMCMFGVMVTILFGVVLKTK</sequence>
<keyword evidence="1" id="KW-0812">Transmembrane</keyword>
<organism evidence="2 3">
    <name type="scientific">Panicum hallii var. hallii</name>
    <dbReference type="NCBI Taxonomy" id="1504633"/>
    <lineage>
        <taxon>Eukaryota</taxon>
        <taxon>Viridiplantae</taxon>
        <taxon>Streptophyta</taxon>
        <taxon>Embryophyta</taxon>
        <taxon>Tracheophyta</taxon>
        <taxon>Spermatophyta</taxon>
        <taxon>Magnoliopsida</taxon>
        <taxon>Liliopsida</taxon>
        <taxon>Poales</taxon>
        <taxon>Poaceae</taxon>
        <taxon>PACMAD clade</taxon>
        <taxon>Panicoideae</taxon>
        <taxon>Panicodae</taxon>
        <taxon>Paniceae</taxon>
        <taxon>Panicinae</taxon>
        <taxon>Panicum</taxon>
        <taxon>Panicum sect. Panicum</taxon>
    </lineage>
</organism>
<protein>
    <submittedName>
        <fullName evidence="2">Uncharacterized protein</fullName>
    </submittedName>
</protein>